<dbReference type="Proteomes" id="UP001392437">
    <property type="component" value="Unassembled WGS sequence"/>
</dbReference>
<organism evidence="2 3">
    <name type="scientific">Apiospora kogelbergensis</name>
    <dbReference type="NCBI Taxonomy" id="1337665"/>
    <lineage>
        <taxon>Eukaryota</taxon>
        <taxon>Fungi</taxon>
        <taxon>Dikarya</taxon>
        <taxon>Ascomycota</taxon>
        <taxon>Pezizomycotina</taxon>
        <taxon>Sordariomycetes</taxon>
        <taxon>Xylariomycetidae</taxon>
        <taxon>Amphisphaeriales</taxon>
        <taxon>Apiosporaceae</taxon>
        <taxon>Apiospora</taxon>
    </lineage>
</organism>
<dbReference type="AlphaFoldDB" id="A0AAW0RDX3"/>
<reference evidence="2 3" key="1">
    <citation type="submission" date="2023-01" db="EMBL/GenBank/DDBJ databases">
        <title>Analysis of 21 Apiospora genomes using comparative genomics revels a genus with tremendous synthesis potential of carbohydrate active enzymes and secondary metabolites.</title>
        <authorList>
            <person name="Sorensen T."/>
        </authorList>
    </citation>
    <scope>NUCLEOTIDE SEQUENCE [LARGE SCALE GENOMIC DNA]</scope>
    <source>
        <strain evidence="2 3">CBS 117206</strain>
    </source>
</reference>
<evidence type="ECO:0000313" key="2">
    <source>
        <dbReference type="EMBL" id="KAK8133130.1"/>
    </source>
</evidence>
<dbReference type="InterPro" id="IPR010730">
    <property type="entry name" value="HET"/>
</dbReference>
<protein>
    <recommendedName>
        <fullName evidence="1">Heterokaryon incompatibility domain-containing protein</fullName>
    </recommendedName>
</protein>
<keyword evidence="3" id="KW-1185">Reference proteome</keyword>
<feature type="domain" description="Heterokaryon incompatibility" evidence="1">
    <location>
        <begin position="40"/>
        <end position="205"/>
    </location>
</feature>
<comment type="caution">
    <text evidence="2">The sequence shown here is derived from an EMBL/GenBank/DDBJ whole genome shotgun (WGS) entry which is preliminary data.</text>
</comment>
<sequence length="502" mass="57662">MHEDWDDECPWPRRLLHVRTLTSYEWQPGNSYGGYNEPTYNAITYTWGNVQLASGESPDINAMPFEGIGWKSCLPRIDPDCFTTEELHHAINLAAKPDSEYPEATFVWIDIACIDQRKTNDKDAEIGRQVKIFKKAKDTFVWLWGLRCHTVRKWVDKMDSNFAYSRSRLGETATPEEVAWLESTTDCLRTFTNNKWFKSLWTLQEAFRRPRSIFLFHDGFIDELLSISRDGEGQVSHGTLEQWVQSWQMILGALGAPDSPETPSGRRALSREITNVGFMENVMNQGMSSQYIDMTYEDGVIGPSFQISNFHTAHRTWSNVAYGETLDDGIFRALPTDDFRVWDHHAFGGKIESVTRLSTEAIQGETWAKFTGPTAPLSIWYEALGHHKTTVILSRKTGNHQTYIQLKSMIDDPGFKDMKILLLGSLRYPDECRSSGIQRDLNLWGDFVFLHRDVGLLLRPHRVADSRDGYEKIGFVLWKPPEPEDYQEGHDIIWQEAEGLFG</sequence>
<dbReference type="EMBL" id="JAQQWP010000001">
    <property type="protein sequence ID" value="KAK8133130.1"/>
    <property type="molecule type" value="Genomic_DNA"/>
</dbReference>
<evidence type="ECO:0000313" key="3">
    <source>
        <dbReference type="Proteomes" id="UP001392437"/>
    </source>
</evidence>
<evidence type="ECO:0000259" key="1">
    <source>
        <dbReference type="Pfam" id="PF06985"/>
    </source>
</evidence>
<name>A0AAW0RDX3_9PEZI</name>
<proteinExistence type="predicted"/>
<dbReference type="InterPro" id="IPR052895">
    <property type="entry name" value="HetReg/Transcr_Mod"/>
</dbReference>
<dbReference type="Pfam" id="PF06985">
    <property type="entry name" value="HET"/>
    <property type="match status" value="1"/>
</dbReference>
<accession>A0AAW0RDX3</accession>
<gene>
    <name evidence="2" type="ORF">PG999_001303</name>
</gene>
<dbReference type="PANTHER" id="PTHR24148">
    <property type="entry name" value="ANKYRIN REPEAT DOMAIN-CONTAINING PROTEIN 39 HOMOLOG-RELATED"/>
    <property type="match status" value="1"/>
</dbReference>
<dbReference type="PANTHER" id="PTHR24148:SF64">
    <property type="entry name" value="HETEROKARYON INCOMPATIBILITY DOMAIN-CONTAINING PROTEIN"/>
    <property type="match status" value="1"/>
</dbReference>